<sequence>KNTAANISMLDNNWLSTKFRKQNSTQKLSSSDKSDNDSDKISDYSTASSDKLAPSLTATTSEYTSGPSTVRNLTKNFEKNLITETHKKNSSHKTSESDPKMLSNNSTDISSGDKNNAENDNNTSSTARTVSSEFSSEASTVTELQPIK</sequence>
<feature type="compositionally biased region" description="Polar residues" evidence="1">
    <location>
        <begin position="102"/>
        <end position="148"/>
    </location>
</feature>
<name>A0A3P7KG56_ONCOC</name>
<feature type="non-terminal residue" evidence="2">
    <location>
        <position position="1"/>
    </location>
</feature>
<organism evidence="2 3">
    <name type="scientific">Onchocerca ochengi</name>
    <name type="common">Filarial nematode worm</name>
    <dbReference type="NCBI Taxonomy" id="42157"/>
    <lineage>
        <taxon>Eukaryota</taxon>
        <taxon>Metazoa</taxon>
        <taxon>Ecdysozoa</taxon>
        <taxon>Nematoda</taxon>
        <taxon>Chromadorea</taxon>
        <taxon>Rhabditida</taxon>
        <taxon>Spirurina</taxon>
        <taxon>Spiruromorpha</taxon>
        <taxon>Filarioidea</taxon>
        <taxon>Onchocercidae</taxon>
        <taxon>Onchocerca</taxon>
    </lineage>
</organism>
<evidence type="ECO:0000256" key="1">
    <source>
        <dbReference type="SAM" id="MobiDB-lite"/>
    </source>
</evidence>
<dbReference type="AlphaFoldDB" id="A0A3P7KG56"/>
<protein>
    <submittedName>
        <fullName evidence="2">Uncharacterized protein</fullName>
    </submittedName>
</protein>
<evidence type="ECO:0000313" key="2">
    <source>
        <dbReference type="EMBL" id="VDN00430.1"/>
    </source>
</evidence>
<proteinExistence type="predicted"/>
<dbReference type="EMBL" id="UYRW01012941">
    <property type="protein sequence ID" value="VDN00430.1"/>
    <property type="molecule type" value="Genomic_DNA"/>
</dbReference>
<feature type="compositionally biased region" description="Basic and acidic residues" evidence="1">
    <location>
        <begin position="30"/>
        <end position="42"/>
    </location>
</feature>
<evidence type="ECO:0000313" key="3">
    <source>
        <dbReference type="Proteomes" id="UP000271087"/>
    </source>
</evidence>
<feature type="region of interest" description="Disordered" evidence="1">
    <location>
        <begin position="1"/>
        <end position="148"/>
    </location>
</feature>
<accession>A0A3P7KG56</accession>
<keyword evidence="3" id="KW-1185">Reference proteome</keyword>
<feature type="compositionally biased region" description="Polar residues" evidence="1">
    <location>
        <begin position="56"/>
        <end position="75"/>
    </location>
</feature>
<gene>
    <name evidence="2" type="ORF">NOO_LOCUS12997</name>
</gene>
<reference evidence="2 3" key="1">
    <citation type="submission" date="2018-08" db="EMBL/GenBank/DDBJ databases">
        <authorList>
            <person name="Laetsch R D."/>
            <person name="Stevens L."/>
            <person name="Kumar S."/>
            <person name="Blaxter L. M."/>
        </authorList>
    </citation>
    <scope>NUCLEOTIDE SEQUENCE [LARGE SCALE GENOMIC DNA]</scope>
</reference>
<dbReference type="Proteomes" id="UP000271087">
    <property type="component" value="Unassembled WGS sequence"/>
</dbReference>
<feature type="compositionally biased region" description="Polar residues" evidence="1">
    <location>
        <begin position="1"/>
        <end position="26"/>
    </location>
</feature>